<dbReference type="OrthoDB" id="1272742at2"/>
<gene>
    <name evidence="2" type="ORF">DQ356_09870</name>
</gene>
<evidence type="ECO:0000313" key="2">
    <source>
        <dbReference type="EMBL" id="RCU42231.1"/>
    </source>
</evidence>
<name>A0A368MY90_9FLAO</name>
<comment type="caution">
    <text evidence="2">The sequence shown here is derived from an EMBL/GenBank/DDBJ whole genome shotgun (WGS) entry which is preliminary data.</text>
</comment>
<evidence type="ECO:0000256" key="1">
    <source>
        <dbReference type="SAM" id="SignalP"/>
    </source>
</evidence>
<feature type="chain" id="PRO_5044074455" description="TonB-dependent receptor" evidence="1">
    <location>
        <begin position="19"/>
        <end position="150"/>
    </location>
</feature>
<protein>
    <recommendedName>
        <fullName evidence="4">TonB-dependent receptor</fullName>
    </recommendedName>
</protein>
<reference evidence="2 3" key="1">
    <citation type="submission" date="2018-07" db="EMBL/GenBank/DDBJ databases">
        <title>Chryseobacterium lacus sp. nov., isolated from lake water.</title>
        <authorList>
            <person name="Li C.-M."/>
        </authorList>
    </citation>
    <scope>NUCLEOTIDE SEQUENCE [LARGE SCALE GENOMIC DNA]</scope>
    <source>
        <strain evidence="2 3">YLOS41</strain>
    </source>
</reference>
<dbReference type="AlphaFoldDB" id="A0A368MY90"/>
<dbReference type="EMBL" id="QPIE01000007">
    <property type="protein sequence ID" value="RCU42231.1"/>
    <property type="molecule type" value="Genomic_DNA"/>
</dbReference>
<sequence length="150" mass="16714">MRKILYTFLLVASAMTYAQSKNQPVVLVDGMLASNSLIASDKKNVQSTKVFKTAANLPQNLKSFEGLASNGIISASVKENYYDRISLEGLNQQFKLNAQNTVYFDGQPIKDTTIQVLGNVLEHMEVREKDGQKFLYIFTTPQVSSENALK</sequence>
<dbReference type="RefSeq" id="WP_114304331.1">
    <property type="nucleotide sequence ID" value="NZ_QPIE01000007.1"/>
</dbReference>
<accession>A0A368MY90</accession>
<feature type="signal peptide" evidence="1">
    <location>
        <begin position="1"/>
        <end position="18"/>
    </location>
</feature>
<accession>A0A429V539</accession>
<proteinExistence type="predicted"/>
<keyword evidence="1" id="KW-0732">Signal</keyword>
<evidence type="ECO:0008006" key="4">
    <source>
        <dbReference type="Google" id="ProtNLM"/>
    </source>
</evidence>
<keyword evidence="3" id="KW-1185">Reference proteome</keyword>
<organism evidence="2 3">
    <name type="scientific">Chryseobacterium lacus</name>
    <dbReference type="NCBI Taxonomy" id="2058346"/>
    <lineage>
        <taxon>Bacteria</taxon>
        <taxon>Pseudomonadati</taxon>
        <taxon>Bacteroidota</taxon>
        <taxon>Flavobacteriia</taxon>
        <taxon>Flavobacteriales</taxon>
        <taxon>Weeksellaceae</taxon>
        <taxon>Chryseobacterium group</taxon>
        <taxon>Chryseobacterium</taxon>
    </lineage>
</organism>
<dbReference type="Proteomes" id="UP000252172">
    <property type="component" value="Unassembled WGS sequence"/>
</dbReference>
<evidence type="ECO:0000313" key="3">
    <source>
        <dbReference type="Proteomes" id="UP000252172"/>
    </source>
</evidence>